<evidence type="ECO:0000256" key="2">
    <source>
        <dbReference type="ARBA" id="ARBA00022840"/>
    </source>
</evidence>
<dbReference type="GO" id="GO:0004594">
    <property type="term" value="F:pantothenate kinase activity"/>
    <property type="evidence" value="ECO:0007669"/>
    <property type="project" value="TreeGrafter"/>
</dbReference>
<evidence type="ECO:0000256" key="3">
    <source>
        <dbReference type="ARBA" id="ARBA00022993"/>
    </source>
</evidence>
<keyword evidence="4" id="KW-0418">Kinase</keyword>
<dbReference type="Proteomes" id="UP000078560">
    <property type="component" value="Unassembled WGS sequence"/>
</dbReference>
<reference evidence="5" key="1">
    <citation type="submission" date="2016-05" db="EMBL/GenBank/DDBJ databases">
        <authorList>
            <person name="Naeem Raeece"/>
        </authorList>
    </citation>
    <scope>NUCLEOTIDE SEQUENCE [LARGE SCALE GENOMIC DNA]</scope>
</reference>
<sequence length="532" mass="60791">MKGSRQNGSDNAESIFKNKQNIYIDGEEVSTWSEGRRYMYEYVDIYKHKDNGEDQKDIYKSCAIDIGGTLIKVAYMNDKYIQDKKKNNKHLTIKMEGNKYLYVTFFNITELEEALNFLLKNRLIKRNVMLTGGGSHKYYYQIIHKIVQEEVYRKINIPMETHTLFVSKYGYCKESLTLCVHVYLCTTNDDHNKAHFNQEFLASFANYEHVKVYLLKDKVKEENTDNSTVDITTQVGSNLEKKNVHSEENTMGHKNTQWVNIVGDIFNTEELLLKCFRKDEMQCVVNGMYMLFNVRKSVVRYDTLLCTEVPVQMKPPHLPFILANIGSGISILKSDGCKNFSRISGTAVGGGTLMGLAQTILGKISFDELIKLASKGTSSLDLHIKHIREDAAGGRCIHGHALATSFGAIENILKEQKNSQRNMINQDVARSLVTMVSHNIGYLVYLLSRIHNVRRIFFSGKYVSNNEYVMESLTHGVYYYRLHLEKNSVESGNSPIPYSEPPHTVEVRMDTLPEVLFLKHDGFLGAIGCFFA</sequence>
<dbReference type="GO" id="GO:0015937">
    <property type="term" value="P:coenzyme A biosynthetic process"/>
    <property type="evidence" value="ECO:0007669"/>
    <property type="project" value="UniProtKB-KW"/>
</dbReference>
<evidence type="ECO:0000256" key="1">
    <source>
        <dbReference type="ARBA" id="ARBA00022741"/>
    </source>
</evidence>
<dbReference type="GO" id="GO:0005524">
    <property type="term" value="F:ATP binding"/>
    <property type="evidence" value="ECO:0007669"/>
    <property type="project" value="UniProtKB-KW"/>
</dbReference>
<evidence type="ECO:0000313" key="4">
    <source>
        <dbReference type="EMBL" id="SBS87473.1"/>
    </source>
</evidence>
<keyword evidence="1" id="KW-0547">Nucleotide-binding</keyword>
<organism evidence="4 5">
    <name type="scientific">Plasmodium ovale curtisi</name>
    <dbReference type="NCBI Taxonomy" id="864141"/>
    <lineage>
        <taxon>Eukaryota</taxon>
        <taxon>Sar</taxon>
        <taxon>Alveolata</taxon>
        <taxon>Apicomplexa</taxon>
        <taxon>Aconoidasida</taxon>
        <taxon>Haemosporida</taxon>
        <taxon>Plasmodiidae</taxon>
        <taxon>Plasmodium</taxon>
        <taxon>Plasmodium (Plasmodium)</taxon>
    </lineage>
</organism>
<dbReference type="Gene3D" id="3.30.420.510">
    <property type="match status" value="1"/>
</dbReference>
<evidence type="ECO:0000313" key="5">
    <source>
        <dbReference type="Proteomes" id="UP000078560"/>
    </source>
</evidence>
<dbReference type="Pfam" id="PF03630">
    <property type="entry name" value="Fumble"/>
    <property type="match status" value="2"/>
</dbReference>
<proteinExistence type="predicted"/>
<accession>A0A1A8W8F9</accession>
<dbReference type="GO" id="GO:0005829">
    <property type="term" value="C:cytosol"/>
    <property type="evidence" value="ECO:0007669"/>
    <property type="project" value="TreeGrafter"/>
</dbReference>
<keyword evidence="2" id="KW-0067">ATP-binding</keyword>
<protein>
    <submittedName>
        <fullName evidence="4">Pantothenate kinase, putative</fullName>
    </submittedName>
</protein>
<dbReference type="PANTHER" id="PTHR12280:SF20">
    <property type="entry name" value="4'-PHOSPHOPANTETHEINE PHOSPHATASE"/>
    <property type="match status" value="1"/>
</dbReference>
<dbReference type="AlphaFoldDB" id="A0A1A8W8F9"/>
<dbReference type="EMBL" id="FLQU01000577">
    <property type="protein sequence ID" value="SBS87473.1"/>
    <property type="molecule type" value="Genomic_DNA"/>
</dbReference>
<dbReference type="VEuPathDB" id="PlasmoDB:PocGH01_13039200"/>
<dbReference type="InterPro" id="IPR043129">
    <property type="entry name" value="ATPase_NBD"/>
</dbReference>
<gene>
    <name evidence="4" type="ORF">POVCU2_0042840</name>
</gene>
<dbReference type="InterPro" id="IPR004567">
    <property type="entry name" value="Type_II_PanK"/>
</dbReference>
<dbReference type="SUPFAM" id="SSF53067">
    <property type="entry name" value="Actin-like ATPase domain"/>
    <property type="match status" value="2"/>
</dbReference>
<keyword evidence="4" id="KW-0808">Transferase</keyword>
<keyword evidence="3" id="KW-0173">Coenzyme A biosynthesis</keyword>
<dbReference type="Gene3D" id="3.30.420.40">
    <property type="match status" value="1"/>
</dbReference>
<name>A0A1A8W8F9_PLAOA</name>
<dbReference type="PANTHER" id="PTHR12280">
    <property type="entry name" value="PANTOTHENATE KINASE"/>
    <property type="match status" value="1"/>
</dbReference>
<dbReference type="CDD" id="cd24086">
    <property type="entry name" value="ASKHA_NBD_PanK-II_euk"/>
    <property type="match status" value="1"/>
</dbReference>
<dbReference type="GO" id="GO:0005634">
    <property type="term" value="C:nucleus"/>
    <property type="evidence" value="ECO:0007669"/>
    <property type="project" value="TreeGrafter"/>
</dbReference>